<sequence length="175" mass="19023">MGPPEEPVGEADQTRSSKSAEIKKPAEKSRASTSGRRTKTDGGKKTKATKSKKKEDDDDSEPPGDVVGTLVLSSEDAMNEPSDGISIRPGREPPRTSEYSDGAQVVYLRGRQFGGWVPCRRSYATARSCGRGKTGTPPSGKAGKDETKSKWMAHLKDKVEKFNTTDECDIVDFIR</sequence>
<reference evidence="2 3" key="1">
    <citation type="journal article" date="2020" name="Phytopathology">
        <title>Genome Sequence Resources of Colletotrichum truncatum, C. plurivorum, C. musicola, and C. sojae: Four Species Pathogenic to Soybean (Glycine max).</title>
        <authorList>
            <person name="Rogerio F."/>
            <person name="Boufleur T.R."/>
            <person name="Ciampi-Guillardi M."/>
            <person name="Sukno S.A."/>
            <person name="Thon M.R."/>
            <person name="Massola Junior N.S."/>
            <person name="Baroncelli R."/>
        </authorList>
    </citation>
    <scope>NUCLEOTIDE SEQUENCE [LARGE SCALE GENOMIC DNA]</scope>
    <source>
        <strain evidence="2 3">LFN0009</strain>
    </source>
</reference>
<comment type="caution">
    <text evidence="2">The sequence shown here is derived from an EMBL/GenBank/DDBJ whole genome shotgun (WGS) entry which is preliminary data.</text>
</comment>
<evidence type="ECO:0000313" key="3">
    <source>
        <dbReference type="Proteomes" id="UP000652219"/>
    </source>
</evidence>
<dbReference type="AlphaFoldDB" id="A0A8H6IYH8"/>
<organism evidence="2 3">
    <name type="scientific">Colletotrichum sojae</name>
    <dbReference type="NCBI Taxonomy" id="2175907"/>
    <lineage>
        <taxon>Eukaryota</taxon>
        <taxon>Fungi</taxon>
        <taxon>Dikarya</taxon>
        <taxon>Ascomycota</taxon>
        <taxon>Pezizomycotina</taxon>
        <taxon>Sordariomycetes</taxon>
        <taxon>Hypocreomycetidae</taxon>
        <taxon>Glomerellales</taxon>
        <taxon>Glomerellaceae</taxon>
        <taxon>Colletotrichum</taxon>
        <taxon>Colletotrichum orchidearum species complex</taxon>
    </lineage>
</organism>
<protein>
    <submittedName>
        <fullName evidence="2">Uncharacterized protein</fullName>
    </submittedName>
</protein>
<accession>A0A8H6IYH8</accession>
<dbReference type="Proteomes" id="UP000652219">
    <property type="component" value="Unassembled WGS sequence"/>
</dbReference>
<dbReference type="EMBL" id="WIGN01000258">
    <property type="protein sequence ID" value="KAF6802815.1"/>
    <property type="molecule type" value="Genomic_DNA"/>
</dbReference>
<feature type="compositionally biased region" description="Basic and acidic residues" evidence="1">
    <location>
        <begin position="12"/>
        <end position="30"/>
    </location>
</feature>
<keyword evidence="3" id="KW-1185">Reference proteome</keyword>
<evidence type="ECO:0000313" key="2">
    <source>
        <dbReference type="EMBL" id="KAF6802815.1"/>
    </source>
</evidence>
<proteinExistence type="predicted"/>
<evidence type="ECO:0000256" key="1">
    <source>
        <dbReference type="SAM" id="MobiDB-lite"/>
    </source>
</evidence>
<name>A0A8H6IYH8_9PEZI</name>
<feature type="region of interest" description="Disordered" evidence="1">
    <location>
        <begin position="1"/>
        <end position="101"/>
    </location>
</feature>
<feature type="region of interest" description="Disordered" evidence="1">
    <location>
        <begin position="125"/>
        <end position="148"/>
    </location>
</feature>
<gene>
    <name evidence="2" type="ORF">CSOJ01_11337</name>
</gene>